<dbReference type="AlphaFoldDB" id="Q2GF70"/>
<name>Q2GF70_EHRCR</name>
<sequence>MSAKKKLFIIGSVLVCLVSYLPTKSLSNLNNINNNTKCTGLYVSGQYKPTVSHFSNFSLKETYTDTKELLGLAKDIKSITDITTNKKFNIPYNTKFQDNAVSFSAAVGYISQDSPRVEVEWSYEEFDVKNPGNYVVSEAFRYIALARGIDNLQKYPETNKYVVIKNNGLSVASIIINGCYDFSLNNLKVSPYICVGFGGDIIEFFSAVSFKFAYQGKVGISYPLFSNMIIFADGYYHKVIGNKFNNLNVQHVVSLNSHPKSTFAVATLNVEYFGSEFGLKFIF</sequence>
<reference evidence="2 3" key="1">
    <citation type="journal article" date="2006" name="PLoS Genet.">
        <title>Comparative genomics of emerging human ehrlichiosis agents.</title>
        <authorList>
            <person name="Dunning Hotopp J.C."/>
            <person name="Lin M."/>
            <person name="Madupu R."/>
            <person name="Crabtree J."/>
            <person name="Angiuoli S.V."/>
            <person name="Eisen J.A."/>
            <person name="Seshadri R."/>
            <person name="Ren Q."/>
            <person name="Wu M."/>
            <person name="Utterback T.R."/>
            <person name="Smith S."/>
            <person name="Lewis M."/>
            <person name="Khouri H."/>
            <person name="Zhang C."/>
            <person name="Niu H."/>
            <person name="Lin Q."/>
            <person name="Ohashi N."/>
            <person name="Zhi N."/>
            <person name="Nelson W."/>
            <person name="Brinkac L.M."/>
            <person name="Dodson R.J."/>
            <person name="Rosovitz M.J."/>
            <person name="Sundaram J."/>
            <person name="Daugherty S.C."/>
            <person name="Davidsen T."/>
            <person name="Durkin A.S."/>
            <person name="Gwinn M."/>
            <person name="Haft D.H."/>
            <person name="Selengut J.D."/>
            <person name="Sullivan S.A."/>
            <person name="Zafar N."/>
            <person name="Zhou L."/>
            <person name="Benahmed F."/>
            <person name="Forberger H."/>
            <person name="Halpin R."/>
            <person name="Mulligan S."/>
            <person name="Robinson J."/>
            <person name="White O."/>
            <person name="Rikihisa Y."/>
            <person name="Tettelin H."/>
        </authorList>
    </citation>
    <scope>NUCLEOTIDE SEQUENCE [LARGE SCALE GENOMIC DNA]</scope>
    <source>
        <strain evidence="3">ATCC CRL-10679 / Arkansas</strain>
    </source>
</reference>
<dbReference type="OrthoDB" id="7163095at2"/>
<proteinExistence type="predicted"/>
<dbReference type="EMBL" id="CP000236">
    <property type="protein sequence ID" value="ABD45032.1"/>
    <property type="molecule type" value="Genomic_DNA"/>
</dbReference>
<dbReference type="Pfam" id="PF01617">
    <property type="entry name" value="Surface_Ag_2"/>
    <property type="match status" value="1"/>
</dbReference>
<evidence type="ECO:0000313" key="3">
    <source>
        <dbReference type="Proteomes" id="UP000008320"/>
    </source>
</evidence>
<gene>
    <name evidence="2" type="primary">omp-1w</name>
    <name evidence="2" type="ordered locus">ECH_1129</name>
</gene>
<dbReference type="eggNOG" id="COG3637">
    <property type="taxonomic scope" value="Bacteria"/>
</dbReference>
<evidence type="ECO:0000313" key="2">
    <source>
        <dbReference type="EMBL" id="ABD45032.1"/>
    </source>
</evidence>
<dbReference type="KEGG" id="ech:ECH_1129"/>
<organism evidence="2 3">
    <name type="scientific">Ehrlichia chaffeensis (strain ATCC CRL-10679 / Arkansas)</name>
    <dbReference type="NCBI Taxonomy" id="205920"/>
    <lineage>
        <taxon>Bacteria</taxon>
        <taxon>Pseudomonadati</taxon>
        <taxon>Pseudomonadota</taxon>
        <taxon>Alphaproteobacteria</taxon>
        <taxon>Rickettsiales</taxon>
        <taxon>Anaplasmataceae</taxon>
        <taxon>Ehrlichia</taxon>
    </lineage>
</organism>
<dbReference type="Gene3D" id="2.40.160.20">
    <property type="match status" value="1"/>
</dbReference>
<dbReference type="RefSeq" id="WP_011453023.1">
    <property type="nucleotide sequence ID" value="NC_007799.1"/>
</dbReference>
<protein>
    <submittedName>
        <fullName evidence="2">Major outer membrane protein OMP-1W</fullName>
    </submittedName>
</protein>
<dbReference type="HOGENOM" id="CLU_078984_0_0_5"/>
<dbReference type="SUPFAM" id="SSF56925">
    <property type="entry name" value="OMPA-like"/>
    <property type="match status" value="1"/>
</dbReference>
<dbReference type="Proteomes" id="UP000008320">
    <property type="component" value="Chromosome"/>
</dbReference>
<keyword evidence="3" id="KW-1185">Reference proteome</keyword>
<evidence type="ECO:0000259" key="1">
    <source>
        <dbReference type="Pfam" id="PF01617"/>
    </source>
</evidence>
<dbReference type="InterPro" id="IPR002566">
    <property type="entry name" value="Msp4_OMP-like"/>
</dbReference>
<dbReference type="InterPro" id="IPR011250">
    <property type="entry name" value="OMP/PagP_B-barrel"/>
</dbReference>
<accession>Q2GF70</accession>
<dbReference type="STRING" id="205920.ECH_1129"/>
<feature type="domain" description="Msp4/OMP-like" evidence="1">
    <location>
        <begin position="39"/>
        <end position="283"/>
    </location>
</feature>